<evidence type="ECO:0000313" key="3">
    <source>
        <dbReference type="Proteomes" id="UP000006073"/>
    </source>
</evidence>
<feature type="domain" description="Glycosyltransferase 2-like" evidence="1">
    <location>
        <begin position="8"/>
        <end position="140"/>
    </location>
</feature>
<dbReference type="Pfam" id="PF00535">
    <property type="entry name" value="Glycos_transf_2"/>
    <property type="match status" value="1"/>
</dbReference>
<dbReference type="OrthoDB" id="199095at2"/>
<dbReference type="PANTHER" id="PTHR22916:SF3">
    <property type="entry name" value="UDP-GLCNAC:BETAGAL BETA-1,3-N-ACETYLGLUCOSAMINYLTRANSFERASE-LIKE PROTEIN 1"/>
    <property type="match status" value="1"/>
</dbReference>
<dbReference type="SUPFAM" id="SSF53448">
    <property type="entry name" value="Nucleotide-diphospho-sugar transferases"/>
    <property type="match status" value="1"/>
</dbReference>
<gene>
    <name evidence="2" type="ORF">A33Q_3702</name>
</gene>
<reference evidence="2 3" key="1">
    <citation type="journal article" date="2013" name="Genome Announc.">
        <title>Draft Genome Sequence of Indibacter alkaliphilus Strain LW1T, Isolated from Lonar Lake, a Haloalkaline Lake in the Buldana District of Maharashtra, India.</title>
        <authorList>
            <person name="Singh A."/>
            <person name="Kumar Jangir P."/>
            <person name="Sharma R."/>
            <person name="Singh A."/>
            <person name="Kumar Pinnaka A."/>
            <person name="Shivaji S."/>
        </authorList>
    </citation>
    <scope>NUCLEOTIDE SEQUENCE [LARGE SCALE GENOMIC DNA]</scope>
    <source>
        <strain evidence="3">CCUG 57479 / KCTC 22604 / LW1</strain>
    </source>
</reference>
<dbReference type="AlphaFoldDB" id="S2DP59"/>
<name>S2DP59_INDAL</name>
<dbReference type="STRING" id="1189612.A33Q_3702"/>
<evidence type="ECO:0000259" key="1">
    <source>
        <dbReference type="Pfam" id="PF00535"/>
    </source>
</evidence>
<dbReference type="eggNOG" id="COG0463">
    <property type="taxonomic scope" value="Bacteria"/>
</dbReference>
<dbReference type="PANTHER" id="PTHR22916">
    <property type="entry name" value="GLYCOSYLTRANSFERASE"/>
    <property type="match status" value="1"/>
</dbReference>
<dbReference type="Proteomes" id="UP000006073">
    <property type="component" value="Unassembled WGS sequence"/>
</dbReference>
<dbReference type="GO" id="GO:0016758">
    <property type="term" value="F:hexosyltransferase activity"/>
    <property type="evidence" value="ECO:0007669"/>
    <property type="project" value="UniProtKB-ARBA"/>
</dbReference>
<protein>
    <submittedName>
        <fullName evidence="2">Glycosyltransferase</fullName>
    </submittedName>
</protein>
<keyword evidence="3" id="KW-1185">Reference proteome</keyword>
<dbReference type="RefSeq" id="WP_009033646.1">
    <property type="nucleotide sequence ID" value="NZ_ALWO02000045.1"/>
</dbReference>
<dbReference type="EMBL" id="ALWO02000045">
    <property type="protein sequence ID" value="EOZ93756.1"/>
    <property type="molecule type" value="Genomic_DNA"/>
</dbReference>
<sequence length="302" mass="35139">MGNLPFVSVCIITYNHDQFIAEAIGSILMQEADFDFELVISDDASSDNTESVVREFIENHPKGHLIKYTRHHKNLGMSLNFQWALNECKGKFIALCEGDDYWIDSNKIKEQVEFLDANDEYVLLADNSIYNHVSKDKKWDFSNKPERDIVLMELLEERQFATASVLFRNSEDLKLNLSKILGDTVLWVFLSKLGKIRFRTKLTSVYRRHESGAVLNTERIEWAKTMEQWNLKIREIAPEVPSTIFEKRNISQFKGASENYLKSGNFSGYLNSLSFIFKIDKKEGIVLVKNHFLTFLKHMLKY</sequence>
<dbReference type="InterPro" id="IPR001173">
    <property type="entry name" value="Glyco_trans_2-like"/>
</dbReference>
<comment type="caution">
    <text evidence="2">The sequence shown here is derived from an EMBL/GenBank/DDBJ whole genome shotgun (WGS) entry which is preliminary data.</text>
</comment>
<accession>S2DP59</accession>
<proteinExistence type="predicted"/>
<dbReference type="InterPro" id="IPR029044">
    <property type="entry name" value="Nucleotide-diphossugar_trans"/>
</dbReference>
<dbReference type="Gene3D" id="3.90.550.10">
    <property type="entry name" value="Spore Coat Polysaccharide Biosynthesis Protein SpsA, Chain A"/>
    <property type="match status" value="1"/>
</dbReference>
<evidence type="ECO:0000313" key="2">
    <source>
        <dbReference type="EMBL" id="EOZ93756.1"/>
    </source>
</evidence>
<organism evidence="2 3">
    <name type="scientific">Indibacter alkaliphilus (strain CCUG 57479 / KCTC 22604 / LW1)</name>
    <dbReference type="NCBI Taxonomy" id="1189612"/>
    <lineage>
        <taxon>Bacteria</taxon>
        <taxon>Pseudomonadati</taxon>
        <taxon>Bacteroidota</taxon>
        <taxon>Cytophagia</taxon>
        <taxon>Cytophagales</taxon>
        <taxon>Cyclobacteriaceae</taxon>
    </lineage>
</organism>